<accession>A0ABR6TK95</accession>
<comment type="caution">
    <text evidence="1">The sequence shown here is derived from an EMBL/GenBank/DDBJ whole genome shotgun (WGS) entry which is preliminary data.</text>
</comment>
<proteinExistence type="predicted"/>
<sequence>MRLKFDREIMKWFDSFFENRVDMFNIDNFLCSLQDFETNLDSRKVIVLQKENSNYWKLEFSLPDNYVVKLKKNVHPIFGQYIFDEISIYSDDIVYDKINSYIMKIINNIIEIKYDLFNSRYLIDYREEFIDICNKMVIGERNLLIEDVYMIANTNSDLDFLNYANTFKLNLSFNPDKGEDLIDSILDLRRSIIVRD</sequence>
<gene>
    <name evidence="1" type="ORF">HLB29_03955</name>
</gene>
<evidence type="ECO:0000313" key="2">
    <source>
        <dbReference type="Proteomes" id="UP000713904"/>
    </source>
</evidence>
<organism evidence="1 2">
    <name type="scientific">Peptostreptococcus canis</name>
    <dbReference type="NCBI Taxonomy" id="1159213"/>
    <lineage>
        <taxon>Bacteria</taxon>
        <taxon>Bacillati</taxon>
        <taxon>Bacillota</taxon>
        <taxon>Clostridia</taxon>
        <taxon>Peptostreptococcales</taxon>
        <taxon>Peptostreptococcaceae</taxon>
        <taxon>Peptostreptococcus</taxon>
    </lineage>
</organism>
<name>A0ABR6TK95_9FIRM</name>
<keyword evidence="2" id="KW-1185">Reference proteome</keyword>
<dbReference type="EMBL" id="JABGBW010000002">
    <property type="protein sequence ID" value="MBC2575835.1"/>
    <property type="molecule type" value="Genomic_DNA"/>
</dbReference>
<evidence type="ECO:0000313" key="1">
    <source>
        <dbReference type="EMBL" id="MBC2575835.1"/>
    </source>
</evidence>
<dbReference type="Proteomes" id="UP000713904">
    <property type="component" value="Unassembled WGS sequence"/>
</dbReference>
<dbReference type="RefSeq" id="WP_185623858.1">
    <property type="nucleotide sequence ID" value="NZ_JABGBW010000002.1"/>
</dbReference>
<reference evidence="1 2" key="1">
    <citation type="submission" date="2020-05" db="EMBL/GenBank/DDBJ databases">
        <title>Draft genome of xy-202 and genomic insight in genome of the genus Peptostreptococcus.</title>
        <authorList>
            <person name="Zhang Z."/>
        </authorList>
    </citation>
    <scope>NUCLEOTIDE SEQUENCE [LARGE SCALE GENOMIC DNA]</scope>
    <source>
        <strain evidence="1 2">DSM 27025</strain>
    </source>
</reference>
<protein>
    <submittedName>
        <fullName evidence="1">Uncharacterized protein</fullName>
    </submittedName>
</protein>